<feature type="non-terminal residue" evidence="7">
    <location>
        <position position="774"/>
    </location>
</feature>
<evidence type="ECO:0000313" key="8">
    <source>
        <dbReference type="Proteomes" id="UP001328107"/>
    </source>
</evidence>
<evidence type="ECO:0000313" key="7">
    <source>
        <dbReference type="EMBL" id="GMR35557.1"/>
    </source>
</evidence>
<keyword evidence="3 5" id="KW-0175">Coiled coil</keyword>
<dbReference type="Proteomes" id="UP001328107">
    <property type="component" value="Unassembled WGS sequence"/>
</dbReference>
<protein>
    <recommendedName>
        <fullName evidence="9">Morc-1</fullName>
    </recommendedName>
</protein>
<keyword evidence="2" id="KW-0479">Metal-binding</keyword>
<feature type="region of interest" description="Disordered" evidence="6">
    <location>
        <begin position="597"/>
        <end position="774"/>
    </location>
</feature>
<dbReference type="EMBL" id="BTRK01000002">
    <property type="protein sequence ID" value="GMR35557.1"/>
    <property type="molecule type" value="Genomic_DNA"/>
</dbReference>
<dbReference type="GO" id="GO:0046872">
    <property type="term" value="F:metal ion binding"/>
    <property type="evidence" value="ECO:0007669"/>
    <property type="project" value="UniProtKB-KW"/>
</dbReference>
<dbReference type="Pfam" id="PF13589">
    <property type="entry name" value="HATPase_c_3"/>
    <property type="match status" value="1"/>
</dbReference>
<evidence type="ECO:0008006" key="9">
    <source>
        <dbReference type="Google" id="ProtNLM"/>
    </source>
</evidence>
<reference evidence="8" key="1">
    <citation type="submission" date="2022-10" db="EMBL/GenBank/DDBJ databases">
        <title>Genome assembly of Pristionchus species.</title>
        <authorList>
            <person name="Yoshida K."/>
            <person name="Sommer R.J."/>
        </authorList>
    </citation>
    <scope>NUCLEOTIDE SEQUENCE [LARGE SCALE GENOMIC DNA]</scope>
    <source>
        <strain evidence="8">RS5460</strain>
    </source>
</reference>
<dbReference type="PANTHER" id="PTHR23337:SF3">
    <property type="entry name" value="MORC FAMILY CW-TYPE ZINC FINGER 2"/>
    <property type="match status" value="1"/>
</dbReference>
<dbReference type="PANTHER" id="PTHR23337">
    <property type="entry name" value="ZINC FINGER CW-TYPE COILED-COIL DOMAIN PROTEIN 1"/>
    <property type="match status" value="1"/>
</dbReference>
<evidence type="ECO:0000256" key="5">
    <source>
        <dbReference type="SAM" id="Coils"/>
    </source>
</evidence>
<evidence type="ECO:0000256" key="3">
    <source>
        <dbReference type="ARBA" id="ARBA00023054"/>
    </source>
</evidence>
<feature type="region of interest" description="Disordered" evidence="6">
    <location>
        <begin position="1"/>
        <end position="20"/>
    </location>
</feature>
<organism evidence="7 8">
    <name type="scientific">Pristionchus mayeri</name>
    <dbReference type="NCBI Taxonomy" id="1317129"/>
    <lineage>
        <taxon>Eukaryota</taxon>
        <taxon>Metazoa</taxon>
        <taxon>Ecdysozoa</taxon>
        <taxon>Nematoda</taxon>
        <taxon>Chromadorea</taxon>
        <taxon>Rhabditida</taxon>
        <taxon>Rhabditina</taxon>
        <taxon>Diplogasteromorpha</taxon>
        <taxon>Diplogasteroidea</taxon>
        <taxon>Neodiplogasteridae</taxon>
        <taxon>Pristionchus</taxon>
    </lineage>
</organism>
<feature type="compositionally biased region" description="Low complexity" evidence="6">
    <location>
        <begin position="709"/>
        <end position="725"/>
    </location>
</feature>
<proteinExistence type="predicted"/>
<evidence type="ECO:0000256" key="1">
    <source>
        <dbReference type="ARBA" id="ARBA00004123"/>
    </source>
</evidence>
<evidence type="ECO:0000256" key="6">
    <source>
        <dbReference type="SAM" id="MobiDB-lite"/>
    </source>
</evidence>
<accession>A0AAN4Z6R3</accession>
<dbReference type="Gene3D" id="3.30.565.10">
    <property type="entry name" value="Histidine kinase-like ATPase, C-terminal domain"/>
    <property type="match status" value="1"/>
</dbReference>
<dbReference type="AlphaFoldDB" id="A0AAN4Z6R3"/>
<name>A0AAN4Z6R3_9BILA</name>
<gene>
    <name evidence="7" type="ORF">PMAYCL1PPCAC_05752</name>
</gene>
<keyword evidence="4" id="KW-0539">Nucleus</keyword>
<feature type="coiled-coil region" evidence="5">
    <location>
        <begin position="321"/>
        <end position="396"/>
    </location>
</feature>
<comment type="subcellular location">
    <subcellularLocation>
        <location evidence="1">Nucleus</location>
    </subcellularLocation>
</comment>
<feature type="non-terminal residue" evidence="7">
    <location>
        <position position="1"/>
    </location>
</feature>
<sequence>GDSHRQDRRAMADTGAAQQKEDPMFDVVQVTLEHIRSNGTLHTSPCNGLSELIDNSVDSQAKNVYITNNVKDRRESDGTVKKIRYITVNDDGIGMNREEALKTILVGYSLKRGDVGLIGQFGNGLKSGSMRVGETMLLGTLKDREYTVLMISLPFLESVEGNKCLVPCISYKVDSNDKLHPMKYANEPKEKHAAALEVILKWSPFANEEALFEHLQHELPCGSIEEKKSGTAVALSDLKKMENNEYELQWNNRQSDFVVKKREEDGRTSEVSREKLSVFLENLYLEPKIAIFLGRKQVRLVDPLRSFASPRWTLLSETGMASFVAREKENVQKELERKESQKLPIQQRLARLQAELSVNPTNKELRQEQRRKTTALEECETQCQHISKRLASISRQRKPGSDIRVYFGLDLEHRSEPRAVFYSSGRRVLVHPLKAKGEQKFKTVMGVVCTVNIPSTLLPTKQHRESFETHSEFLVIAKKIDQHARIYFEHVERQYKDPAFWQELGYDDRGIFYQFSVPDMTKNGVEQRMFELMGEGRRQCNGCREFRPVTWQQYNEDKDRIHNILRCRPPGDDEGCSAKTPAQKLAEQIKELDTSGKATFFQDKTAPPKPSISSQKKRTRSVSTSSERSLAPSRENGSTPSLPSQPPSPVRTRKNSFVRNAVAKGRSSKTSSTNRSRSSSRRGAHISSDEEDGDEVVRISSDEEYQEPSVVSRRSTRSAASSARSGPVNRFRSSCSPVSPKKRVSHGGLGVRKQLRMAKLTPTWKHPYSDVENE</sequence>
<feature type="compositionally biased region" description="Basic and acidic residues" evidence="6">
    <location>
        <begin position="1"/>
        <end position="11"/>
    </location>
</feature>
<dbReference type="InterPro" id="IPR036890">
    <property type="entry name" value="HATPase_C_sf"/>
</dbReference>
<dbReference type="GO" id="GO:0005634">
    <property type="term" value="C:nucleus"/>
    <property type="evidence" value="ECO:0007669"/>
    <property type="project" value="UniProtKB-SubCell"/>
</dbReference>
<evidence type="ECO:0000256" key="2">
    <source>
        <dbReference type="ARBA" id="ARBA00022723"/>
    </source>
</evidence>
<dbReference type="SUPFAM" id="SSF55874">
    <property type="entry name" value="ATPase domain of HSP90 chaperone/DNA topoisomerase II/histidine kinase"/>
    <property type="match status" value="1"/>
</dbReference>
<comment type="caution">
    <text evidence="7">The sequence shown here is derived from an EMBL/GenBank/DDBJ whole genome shotgun (WGS) entry which is preliminary data.</text>
</comment>
<keyword evidence="8" id="KW-1185">Reference proteome</keyword>
<feature type="compositionally biased region" description="Low complexity" evidence="6">
    <location>
        <begin position="668"/>
        <end position="677"/>
    </location>
</feature>
<evidence type="ECO:0000256" key="4">
    <source>
        <dbReference type="ARBA" id="ARBA00023242"/>
    </source>
</evidence>